<dbReference type="EMBL" id="CP002585">
    <property type="protein sequence ID" value="AEA70165.1"/>
    <property type="molecule type" value="Genomic_DNA"/>
</dbReference>
<proteinExistence type="predicted"/>
<reference key="2">
    <citation type="submission" date="2011-03" db="EMBL/GenBank/DDBJ databases">
        <title>Complete Genome Sequence of a beneficial plant roots-associated bacterium Pseudomonas brassicacearum.</title>
        <authorList>
            <person name="Ortet P."/>
            <person name="Barakat M."/>
            <person name="Lalaouna D."/>
            <person name="Fochesato S."/>
            <person name="Barbe V."/>
            <person name="Santaella C."/>
            <person name="Heulin T."/>
            <person name="Achouak W."/>
        </authorList>
    </citation>
    <scope>NUCLEOTIDE SEQUENCE</scope>
    <source>
        <strain>NFM421</strain>
    </source>
</reference>
<protein>
    <submittedName>
        <fullName evidence="1">Putative phage tail fiber protein</fullName>
    </submittedName>
</protein>
<organism evidence="1 2">
    <name type="scientific">Pseudomonas brassicacearum (strain NFM421)</name>
    <dbReference type="NCBI Taxonomy" id="994484"/>
    <lineage>
        <taxon>Bacteria</taxon>
        <taxon>Pseudomonadati</taxon>
        <taxon>Pseudomonadota</taxon>
        <taxon>Gammaproteobacteria</taxon>
        <taxon>Pseudomonadales</taxon>
        <taxon>Pseudomonadaceae</taxon>
        <taxon>Pseudomonas</taxon>
    </lineage>
</organism>
<gene>
    <name evidence="1" type="ORF">PSEBR_a3798</name>
</gene>
<dbReference type="AlphaFoldDB" id="F2KJD9"/>
<dbReference type="HOGENOM" id="CLU_072569_0_0_6"/>
<reference evidence="1 2" key="1">
    <citation type="journal article" date="2011" name="J. Bacteriol.">
        <title>Complete genome sequence of a beneficial plant root-associated bacterium, Pseudomonas brassicacearum.</title>
        <authorList>
            <person name="Ortet P."/>
            <person name="Barakat M."/>
            <person name="Lalaouna D."/>
            <person name="Fochesato S."/>
            <person name="Barbe V."/>
            <person name="Vacherie B."/>
            <person name="Santaella C."/>
            <person name="Heulin T."/>
            <person name="Achouak W."/>
        </authorList>
    </citation>
    <scope>NUCLEOTIDE SEQUENCE [LARGE SCALE GENOMIC DNA]</scope>
    <source>
        <strain evidence="1 2">NFM421</strain>
    </source>
</reference>
<evidence type="ECO:0000313" key="1">
    <source>
        <dbReference type="EMBL" id="AEA70165.1"/>
    </source>
</evidence>
<accession>F2KJD9</accession>
<dbReference type="Proteomes" id="UP000006692">
    <property type="component" value="Chromosome"/>
</dbReference>
<dbReference type="RefSeq" id="WP_013693839.1">
    <property type="nucleotide sequence ID" value="NC_015379.1"/>
</dbReference>
<name>F2KJD9_PSEBN</name>
<dbReference type="KEGG" id="pba:PSEBR_a3798"/>
<dbReference type="STRING" id="994484.PSEBR_a3798"/>
<dbReference type="CDD" id="cd19958">
    <property type="entry name" value="pyocin_knob"/>
    <property type="match status" value="1"/>
</dbReference>
<evidence type="ECO:0000313" key="2">
    <source>
        <dbReference type="Proteomes" id="UP000006692"/>
    </source>
</evidence>
<sequence>MPWYKTGTASVTLNSNAVTGTGTAFIVNCRVGDAFRGPDGRWYEVTNVASNTTISIDPPYIGTTASGGSYALAPMQGYVKDSADALRTIVNTYGAQLAALKTTGNYDVLPVTKGGTGGTTQAEARSNLGLGSAATATVTTSTTDTTAGRLLKYADFGIGTPIILPGSADLNTYLTGGLYYCSSPVNGPGGNGWLNVYPLNSTFAVQEFTNVATKAKFIRLLSSGTFGGWDRLLTSAEVVGTGSILARSDLVGTVAQASGVPTGSAMQKIVNSAGETHRFASGLQICFGKAAFSAQTWTAGTGVRYLNVNISLPSAFSAQPKITATLQDNDISGRSAWVTNCTSTTPFSTASTWVAATATSTGAGPFAIDFIAVGSWY</sequence>